<dbReference type="GO" id="GO:0016126">
    <property type="term" value="P:sterol biosynthetic process"/>
    <property type="evidence" value="ECO:0007669"/>
    <property type="project" value="TreeGrafter"/>
</dbReference>
<evidence type="ECO:0000256" key="7">
    <source>
        <dbReference type="SAM" id="MobiDB-lite"/>
    </source>
</evidence>
<comment type="caution">
    <text evidence="9">The sequence shown here is derived from an EMBL/GenBank/DDBJ whole genome shotgun (WGS) entry which is preliminary data.</text>
</comment>
<feature type="compositionally biased region" description="Basic and acidic residues" evidence="7">
    <location>
        <begin position="94"/>
        <end position="107"/>
    </location>
</feature>
<evidence type="ECO:0000313" key="10">
    <source>
        <dbReference type="Proteomes" id="UP001337655"/>
    </source>
</evidence>
<dbReference type="RefSeq" id="XP_064662233.1">
    <property type="nucleotide sequence ID" value="XM_064799478.1"/>
</dbReference>
<feature type="transmembrane region" description="Helical" evidence="8">
    <location>
        <begin position="391"/>
        <end position="409"/>
    </location>
</feature>
<dbReference type="GeneID" id="89923566"/>
<feature type="region of interest" description="Disordered" evidence="7">
    <location>
        <begin position="1"/>
        <end position="74"/>
    </location>
</feature>
<feature type="transmembrane region" description="Helical" evidence="8">
    <location>
        <begin position="322"/>
        <end position="343"/>
    </location>
</feature>
<dbReference type="GO" id="GO:0005789">
    <property type="term" value="C:endoplasmic reticulum membrane"/>
    <property type="evidence" value="ECO:0007669"/>
    <property type="project" value="UniProtKB-SubCell"/>
</dbReference>
<dbReference type="Pfam" id="PF07281">
    <property type="entry name" value="INSIG"/>
    <property type="match status" value="1"/>
</dbReference>
<evidence type="ECO:0000313" key="9">
    <source>
        <dbReference type="EMBL" id="KAK5173538.1"/>
    </source>
</evidence>
<protein>
    <submittedName>
        <fullName evidence="9">Uncharacterized protein</fullName>
    </submittedName>
</protein>
<reference evidence="9 10" key="1">
    <citation type="submission" date="2023-08" db="EMBL/GenBank/DDBJ databases">
        <title>Black Yeasts Isolated from many extreme environments.</title>
        <authorList>
            <person name="Coleine C."/>
            <person name="Stajich J.E."/>
            <person name="Selbmann L."/>
        </authorList>
    </citation>
    <scope>NUCLEOTIDE SEQUENCE [LARGE SCALE GENOMIC DNA]</scope>
    <source>
        <strain evidence="9 10">CCFEE 5935</strain>
    </source>
</reference>
<keyword evidence="4" id="KW-0256">Endoplasmic reticulum</keyword>
<sequence>MSRPALHDDQDSDYNIVLKPKPRHPFELSSPPPSAPSTPPAEQTGFPSSYLNTPAQSRPATAMEGSTTPSKSRSFLNLTSSTLFGIYQPTGYAPEREERTTSARHGDATPWTGTTPFGTGAQTPAERSPVSRESSMDWSRANIPDAVLQNGSKGTQIRRKSAAPPQQRPHHMPKRGFRGLVLPVVARTVTMFSIGVGYALMITHLHDHRGVAPVRVDLNRGGWTYLAMWGLAGVLLGEALPWIDQFWESEGEDDDAQAVDDRERKDRGLDGWMDVVRAIGAFVGIAFAIRKLPWQSTLQLSLTLALANPALWYLIDRSPPGFILSSSFSIFGTMVLLGINPALVPSPSPAQVLRGLVARSGDALSANSSASTASGSEELVLGVFSPESVGIATWIASVLFVSAVCFGNIGRRLAARKA</sequence>
<evidence type="ECO:0000256" key="4">
    <source>
        <dbReference type="ARBA" id="ARBA00022824"/>
    </source>
</evidence>
<accession>A0AAV9PIU3</accession>
<evidence type="ECO:0000256" key="2">
    <source>
        <dbReference type="ARBA" id="ARBA00007475"/>
    </source>
</evidence>
<feature type="compositionally biased region" description="Pro residues" evidence="7">
    <location>
        <begin position="30"/>
        <end position="39"/>
    </location>
</feature>
<name>A0AAV9PIU3_9PEZI</name>
<dbReference type="PANTHER" id="PTHR15301">
    <property type="entry name" value="INSULIN-INDUCED GENE 1"/>
    <property type="match status" value="1"/>
</dbReference>
<evidence type="ECO:0000256" key="5">
    <source>
        <dbReference type="ARBA" id="ARBA00022989"/>
    </source>
</evidence>
<evidence type="ECO:0000256" key="1">
    <source>
        <dbReference type="ARBA" id="ARBA00004477"/>
    </source>
</evidence>
<keyword evidence="10" id="KW-1185">Reference proteome</keyword>
<proteinExistence type="inferred from homology"/>
<feature type="compositionally biased region" description="Polar residues" evidence="7">
    <location>
        <begin position="45"/>
        <end position="74"/>
    </location>
</feature>
<feature type="transmembrane region" description="Helical" evidence="8">
    <location>
        <begin position="222"/>
        <end position="243"/>
    </location>
</feature>
<dbReference type="Proteomes" id="UP001337655">
    <property type="component" value="Unassembled WGS sequence"/>
</dbReference>
<dbReference type="AlphaFoldDB" id="A0AAV9PIU3"/>
<dbReference type="InterPro" id="IPR025929">
    <property type="entry name" value="INSIG_fam"/>
</dbReference>
<organism evidence="9 10">
    <name type="scientific">Saxophila tyrrhenica</name>
    <dbReference type="NCBI Taxonomy" id="1690608"/>
    <lineage>
        <taxon>Eukaryota</taxon>
        <taxon>Fungi</taxon>
        <taxon>Dikarya</taxon>
        <taxon>Ascomycota</taxon>
        <taxon>Pezizomycotina</taxon>
        <taxon>Dothideomycetes</taxon>
        <taxon>Dothideomycetidae</taxon>
        <taxon>Mycosphaerellales</taxon>
        <taxon>Extremaceae</taxon>
        <taxon>Saxophila</taxon>
    </lineage>
</organism>
<comment type="subcellular location">
    <subcellularLocation>
        <location evidence="1">Endoplasmic reticulum membrane</location>
        <topology evidence="1">Multi-pass membrane protein</topology>
    </subcellularLocation>
</comment>
<feature type="region of interest" description="Disordered" evidence="7">
    <location>
        <begin position="93"/>
        <end position="175"/>
    </location>
</feature>
<gene>
    <name evidence="9" type="ORF">LTR77_002219</name>
</gene>
<keyword evidence="5 8" id="KW-1133">Transmembrane helix</keyword>
<feature type="transmembrane region" description="Helical" evidence="8">
    <location>
        <begin position="180"/>
        <end position="202"/>
    </location>
</feature>
<feature type="transmembrane region" description="Helical" evidence="8">
    <location>
        <begin position="296"/>
        <end position="315"/>
    </location>
</feature>
<evidence type="ECO:0000256" key="6">
    <source>
        <dbReference type="ARBA" id="ARBA00023136"/>
    </source>
</evidence>
<dbReference type="EMBL" id="JAVRRT010000003">
    <property type="protein sequence ID" value="KAK5173538.1"/>
    <property type="molecule type" value="Genomic_DNA"/>
</dbReference>
<keyword evidence="6 8" id="KW-0472">Membrane</keyword>
<comment type="similarity">
    <text evidence="2">Belongs to the INSIG family.</text>
</comment>
<evidence type="ECO:0000256" key="8">
    <source>
        <dbReference type="SAM" id="Phobius"/>
    </source>
</evidence>
<keyword evidence="3 8" id="KW-0812">Transmembrane</keyword>
<dbReference type="PANTHER" id="PTHR15301:SF3">
    <property type="entry name" value="PROTEIN NSG1-RELATED"/>
    <property type="match status" value="1"/>
</dbReference>
<feature type="compositionally biased region" description="Low complexity" evidence="7">
    <location>
        <begin position="109"/>
        <end position="120"/>
    </location>
</feature>
<evidence type="ECO:0000256" key="3">
    <source>
        <dbReference type="ARBA" id="ARBA00022692"/>
    </source>
</evidence>